<dbReference type="RefSeq" id="WP_112404670.1">
    <property type="nucleotide sequence ID" value="NZ_QLTR01000038.1"/>
</dbReference>
<dbReference type="GO" id="GO:0006935">
    <property type="term" value="P:chemotaxis"/>
    <property type="evidence" value="ECO:0007669"/>
    <property type="project" value="InterPro"/>
</dbReference>
<name>A0A329E733_VIBDI</name>
<dbReference type="SUPFAM" id="SSF58104">
    <property type="entry name" value="Methyl-accepting chemotaxis protein (MCP) signaling domain"/>
    <property type="match status" value="1"/>
</dbReference>
<evidence type="ECO:0000256" key="4">
    <source>
        <dbReference type="PROSITE-ProRule" id="PRU00284"/>
    </source>
</evidence>
<dbReference type="Proteomes" id="UP000248729">
    <property type="component" value="Unassembled WGS sequence"/>
</dbReference>
<dbReference type="GO" id="GO:0016020">
    <property type="term" value="C:membrane"/>
    <property type="evidence" value="ECO:0007669"/>
    <property type="project" value="UniProtKB-SubCell"/>
</dbReference>
<dbReference type="SMART" id="SM00283">
    <property type="entry name" value="MA"/>
    <property type="match status" value="1"/>
</dbReference>
<dbReference type="InterPro" id="IPR004090">
    <property type="entry name" value="Chemotax_Me-accpt_rcpt"/>
</dbReference>
<evidence type="ECO:0000313" key="7">
    <source>
        <dbReference type="EMBL" id="RAS57078.1"/>
    </source>
</evidence>
<dbReference type="PANTHER" id="PTHR32089:SF112">
    <property type="entry name" value="LYSOZYME-LIKE PROTEIN-RELATED"/>
    <property type="match status" value="1"/>
</dbReference>
<comment type="similarity">
    <text evidence="3">Belongs to the methyl-accepting chemotaxis (MCP) protein family.</text>
</comment>
<dbReference type="Pfam" id="PF00015">
    <property type="entry name" value="MCPsignal"/>
    <property type="match status" value="1"/>
</dbReference>
<dbReference type="InterPro" id="IPR004089">
    <property type="entry name" value="MCPsignal_dom"/>
</dbReference>
<protein>
    <submittedName>
        <fullName evidence="7">Methyl-accepting chemotaxis protein</fullName>
    </submittedName>
</protein>
<dbReference type="EMBL" id="QLTR01000038">
    <property type="protein sequence ID" value="RAS57078.1"/>
    <property type="molecule type" value="Genomic_DNA"/>
</dbReference>
<evidence type="ECO:0000313" key="8">
    <source>
        <dbReference type="Proteomes" id="UP000248729"/>
    </source>
</evidence>
<reference evidence="7 8" key="1">
    <citation type="submission" date="2018-06" db="EMBL/GenBank/DDBJ databases">
        <title>Freshwater and sediment microbial communities from various areas in North America, analyzing microbe dynamics in response to fracking.</title>
        <authorList>
            <person name="Lamendella R."/>
        </authorList>
    </citation>
    <scope>NUCLEOTIDE SEQUENCE [LARGE SCALE GENOMIC DNA]</scope>
    <source>
        <strain evidence="7 8">99A</strain>
    </source>
</reference>
<comment type="subcellular location">
    <subcellularLocation>
        <location evidence="1">Membrane</location>
    </subcellularLocation>
</comment>
<keyword evidence="5" id="KW-0812">Transmembrane</keyword>
<dbReference type="Gene3D" id="1.10.287.950">
    <property type="entry name" value="Methyl-accepting chemotaxis protein"/>
    <property type="match status" value="1"/>
</dbReference>
<proteinExistence type="inferred from homology"/>
<evidence type="ECO:0000256" key="1">
    <source>
        <dbReference type="ARBA" id="ARBA00004370"/>
    </source>
</evidence>
<evidence type="ECO:0000256" key="3">
    <source>
        <dbReference type="ARBA" id="ARBA00029447"/>
    </source>
</evidence>
<keyword evidence="2 4" id="KW-0807">Transducer</keyword>
<evidence type="ECO:0000256" key="2">
    <source>
        <dbReference type="ARBA" id="ARBA00023224"/>
    </source>
</evidence>
<dbReference type="PRINTS" id="PR00260">
    <property type="entry name" value="CHEMTRNSDUCR"/>
</dbReference>
<keyword evidence="5" id="KW-1133">Transmembrane helix</keyword>
<sequence length="538" mass="60038">MHSLANKIKVFTAITIFAWLIMMGITYMNNTHVAKITEQRQRISQGNNGVWIVTTNIAEQSALLESYIQTQDPILLEHFKRLRTDYKMGLELALHNLNNQEQSQLMEVDNQFNVWLNSYANIMLSAVQNVRSGQLNLTDVKSLRETLHSNSFIEPVLSLTDSLFEQLDRESLLLDEQLNQSEHSLSASIFITGGCGIVILIMGATQLILSFRKRLHDLQCTTHKIDQLNLTHSSTIRAKDEISTCLKQLDKATQHLNATMSQILMDATTARANTQEIIDSTTVITQASNKQRDELTSTSQSMLSIKENTQSISLQAKRVTEGAVISQTLSETGKDVVNATKERISHVALLVNRSSEKIRSLEQYAQQISGVITIIRDIAEQTNLLALNAAIEAARAGDQGRGFAVVADEVRKLAERTADSTTEIVDYIVYINRSTQEVSGEMENCVKEVELCVKLTEETDSAISDTQQQAKKIVDMTKEIDSALDKQTEAINQANERITSIVHFAITTHEKADLANQNALHMGIEAQANIARIEHFTL</sequence>
<dbReference type="GO" id="GO:0004888">
    <property type="term" value="F:transmembrane signaling receptor activity"/>
    <property type="evidence" value="ECO:0007669"/>
    <property type="project" value="InterPro"/>
</dbReference>
<accession>A0A329E733</accession>
<evidence type="ECO:0000259" key="6">
    <source>
        <dbReference type="PROSITE" id="PS50111"/>
    </source>
</evidence>
<comment type="caution">
    <text evidence="7">The sequence shown here is derived from an EMBL/GenBank/DDBJ whole genome shotgun (WGS) entry which is preliminary data.</text>
</comment>
<feature type="domain" description="Methyl-accepting transducer" evidence="6">
    <location>
        <begin position="266"/>
        <end position="502"/>
    </location>
</feature>
<dbReference type="PANTHER" id="PTHR32089">
    <property type="entry name" value="METHYL-ACCEPTING CHEMOTAXIS PROTEIN MCPB"/>
    <property type="match status" value="1"/>
</dbReference>
<organism evidence="7 8">
    <name type="scientific">Vibrio diazotrophicus</name>
    <dbReference type="NCBI Taxonomy" id="685"/>
    <lineage>
        <taxon>Bacteria</taxon>
        <taxon>Pseudomonadati</taxon>
        <taxon>Pseudomonadota</taxon>
        <taxon>Gammaproteobacteria</taxon>
        <taxon>Vibrionales</taxon>
        <taxon>Vibrionaceae</taxon>
        <taxon>Vibrio</taxon>
    </lineage>
</organism>
<evidence type="ECO:0000256" key="5">
    <source>
        <dbReference type="SAM" id="Phobius"/>
    </source>
</evidence>
<dbReference type="GO" id="GO:0007165">
    <property type="term" value="P:signal transduction"/>
    <property type="evidence" value="ECO:0007669"/>
    <property type="project" value="UniProtKB-KW"/>
</dbReference>
<keyword evidence="5" id="KW-0472">Membrane</keyword>
<feature type="transmembrane region" description="Helical" evidence="5">
    <location>
        <begin position="187"/>
        <end position="209"/>
    </location>
</feature>
<gene>
    <name evidence="7" type="ORF">DET48_13813</name>
</gene>
<dbReference type="PROSITE" id="PS50111">
    <property type="entry name" value="CHEMOTAXIS_TRANSDUC_2"/>
    <property type="match status" value="1"/>
</dbReference>
<dbReference type="AlphaFoldDB" id="A0A329E733"/>